<reference evidence="4 5" key="1">
    <citation type="journal article" date="2018" name="Sci. Data">
        <title>The draft genome sequence of cork oak.</title>
        <authorList>
            <person name="Ramos A.M."/>
            <person name="Usie A."/>
            <person name="Barbosa P."/>
            <person name="Barros P.M."/>
            <person name="Capote T."/>
            <person name="Chaves I."/>
            <person name="Simoes F."/>
            <person name="Abreu I."/>
            <person name="Carrasquinho I."/>
            <person name="Faro C."/>
            <person name="Guimaraes J.B."/>
            <person name="Mendonca D."/>
            <person name="Nobrega F."/>
            <person name="Rodrigues L."/>
            <person name="Saibo N.J.M."/>
            <person name="Varela M.C."/>
            <person name="Egas C."/>
            <person name="Matos J."/>
            <person name="Miguel C.M."/>
            <person name="Oliveira M.M."/>
            <person name="Ricardo C.P."/>
            <person name="Goncalves S."/>
        </authorList>
    </citation>
    <scope>NUCLEOTIDE SEQUENCE [LARGE SCALE GENOMIC DNA]</scope>
    <source>
        <strain evidence="5">cv. HL8</strain>
    </source>
</reference>
<dbReference type="Proteomes" id="UP000237347">
    <property type="component" value="Unassembled WGS sequence"/>
</dbReference>
<evidence type="ECO:0000259" key="3">
    <source>
        <dbReference type="Pfam" id="PF14380"/>
    </source>
</evidence>
<keyword evidence="1" id="KW-0325">Glycoprotein</keyword>
<feature type="transmembrane region" description="Helical" evidence="2">
    <location>
        <begin position="95"/>
        <end position="117"/>
    </location>
</feature>
<evidence type="ECO:0000313" key="5">
    <source>
        <dbReference type="Proteomes" id="UP000237347"/>
    </source>
</evidence>
<protein>
    <recommendedName>
        <fullName evidence="3">Wall-associated receptor kinase C-terminal domain-containing protein</fullName>
    </recommendedName>
</protein>
<name>A0AAW0KRE0_QUESU</name>
<accession>A0AAW0KRE0</accession>
<evidence type="ECO:0000256" key="2">
    <source>
        <dbReference type="SAM" id="Phobius"/>
    </source>
</evidence>
<keyword evidence="2" id="KW-0812">Transmembrane</keyword>
<feature type="domain" description="Wall-associated receptor kinase C-terminal" evidence="3">
    <location>
        <begin position="2"/>
        <end position="69"/>
    </location>
</feature>
<proteinExistence type="predicted"/>
<keyword evidence="5" id="KW-1185">Reference proteome</keyword>
<sequence>EVIKVPILRTALIDESVGGALALQNVLKQGFDVDYHNASSNTCWGCVASGGICSPLPSPHPFVCFCRDGEQPLVCPSNGMHAPFSSHFWIRLKHIFLVLCLVSLVHSFLFLAIVHIMS</sequence>
<gene>
    <name evidence="4" type="ORF">CFP56_015000</name>
</gene>
<dbReference type="EMBL" id="PKMF04000235">
    <property type="protein sequence ID" value="KAK7841732.1"/>
    <property type="molecule type" value="Genomic_DNA"/>
</dbReference>
<organism evidence="4 5">
    <name type="scientific">Quercus suber</name>
    <name type="common">Cork oak</name>
    <dbReference type="NCBI Taxonomy" id="58331"/>
    <lineage>
        <taxon>Eukaryota</taxon>
        <taxon>Viridiplantae</taxon>
        <taxon>Streptophyta</taxon>
        <taxon>Embryophyta</taxon>
        <taxon>Tracheophyta</taxon>
        <taxon>Spermatophyta</taxon>
        <taxon>Magnoliopsida</taxon>
        <taxon>eudicotyledons</taxon>
        <taxon>Gunneridae</taxon>
        <taxon>Pentapetalae</taxon>
        <taxon>rosids</taxon>
        <taxon>fabids</taxon>
        <taxon>Fagales</taxon>
        <taxon>Fagaceae</taxon>
        <taxon>Quercus</taxon>
    </lineage>
</organism>
<dbReference type="InterPro" id="IPR032872">
    <property type="entry name" value="WAK_assoc_C"/>
</dbReference>
<evidence type="ECO:0000313" key="4">
    <source>
        <dbReference type="EMBL" id="KAK7841732.1"/>
    </source>
</evidence>
<dbReference type="AlphaFoldDB" id="A0AAW0KRE0"/>
<evidence type="ECO:0000256" key="1">
    <source>
        <dbReference type="ARBA" id="ARBA00023180"/>
    </source>
</evidence>
<dbReference type="Pfam" id="PF14380">
    <property type="entry name" value="WAK_assoc"/>
    <property type="match status" value="1"/>
</dbReference>
<feature type="non-terminal residue" evidence="4">
    <location>
        <position position="1"/>
    </location>
</feature>
<keyword evidence="2" id="KW-0472">Membrane</keyword>
<keyword evidence="2" id="KW-1133">Transmembrane helix</keyword>
<comment type="caution">
    <text evidence="4">The sequence shown here is derived from an EMBL/GenBank/DDBJ whole genome shotgun (WGS) entry which is preliminary data.</text>
</comment>